<dbReference type="PANTHER" id="PTHR28653:SF1">
    <property type="entry name" value="ATPASE SWSAP1"/>
    <property type="match status" value="1"/>
</dbReference>
<evidence type="ECO:0000313" key="1">
    <source>
        <dbReference type="EMBL" id="KAK0167080.1"/>
    </source>
</evidence>
<protein>
    <submittedName>
        <fullName evidence="1">Uncharacterized protein</fullName>
    </submittedName>
</protein>
<dbReference type="GO" id="GO:0000724">
    <property type="term" value="P:double-strand break repair via homologous recombination"/>
    <property type="evidence" value="ECO:0007669"/>
    <property type="project" value="TreeGrafter"/>
</dbReference>
<gene>
    <name evidence="1" type="ORF">PV327_004524</name>
</gene>
<keyword evidence="2" id="KW-1185">Reference proteome</keyword>
<dbReference type="GO" id="GO:0003697">
    <property type="term" value="F:single-stranded DNA binding"/>
    <property type="evidence" value="ECO:0007669"/>
    <property type="project" value="TreeGrafter"/>
</dbReference>
<accession>A0AA39KMM2</accession>
<dbReference type="GO" id="GO:0097196">
    <property type="term" value="C:Shu complex"/>
    <property type="evidence" value="ECO:0007669"/>
    <property type="project" value="TreeGrafter"/>
</dbReference>
<organism evidence="1 2">
    <name type="scientific">Microctonus hyperodae</name>
    <name type="common">Parasitoid wasp</name>
    <dbReference type="NCBI Taxonomy" id="165561"/>
    <lineage>
        <taxon>Eukaryota</taxon>
        <taxon>Metazoa</taxon>
        <taxon>Ecdysozoa</taxon>
        <taxon>Arthropoda</taxon>
        <taxon>Hexapoda</taxon>
        <taxon>Insecta</taxon>
        <taxon>Pterygota</taxon>
        <taxon>Neoptera</taxon>
        <taxon>Endopterygota</taxon>
        <taxon>Hymenoptera</taxon>
        <taxon>Apocrita</taxon>
        <taxon>Ichneumonoidea</taxon>
        <taxon>Braconidae</taxon>
        <taxon>Euphorinae</taxon>
        <taxon>Microctonus</taxon>
    </lineage>
</organism>
<sequence length="214" mass="24703">MFSIKNDIKSILFCGSTDAAKPFMFEVAMHWAEEGRRVFYITSSPLTSFPAVYHDRKEPEPSAFNMIKFIYLSNYEELTKQLVDLHTHSILPSVLLIDNLHTYINDLQIKEQGNTHIAKLCALLHDSINACARIKKTKLYLCASVIMNNIKQTPYHLYFNNIWNIDSKNVENVINIELKQISGAVDSKMNRILKYKQFQDGTLILNEILETIED</sequence>
<dbReference type="EMBL" id="JAQQBR010001832">
    <property type="protein sequence ID" value="KAK0167080.1"/>
    <property type="molecule type" value="Genomic_DNA"/>
</dbReference>
<proteinExistence type="predicted"/>
<evidence type="ECO:0000313" key="2">
    <source>
        <dbReference type="Proteomes" id="UP001168972"/>
    </source>
</evidence>
<dbReference type="Proteomes" id="UP001168972">
    <property type="component" value="Unassembled WGS sequence"/>
</dbReference>
<comment type="caution">
    <text evidence="1">The sequence shown here is derived from an EMBL/GenBank/DDBJ whole genome shotgun (WGS) entry which is preliminary data.</text>
</comment>
<name>A0AA39KMM2_MICHY</name>
<reference evidence="1" key="1">
    <citation type="journal article" date="2023" name="bioRxiv">
        <title>Scaffold-level genome assemblies of two parasitoid biocontrol wasps reveal the parthenogenesis mechanism and an associated novel virus.</title>
        <authorList>
            <person name="Inwood S."/>
            <person name="Skelly J."/>
            <person name="Guhlin J."/>
            <person name="Harrop T."/>
            <person name="Goldson S."/>
            <person name="Dearden P."/>
        </authorList>
    </citation>
    <scope>NUCLEOTIDE SEQUENCE</scope>
    <source>
        <strain evidence="1">Lincoln</strain>
        <tissue evidence="1">Whole body</tissue>
    </source>
</reference>
<dbReference type="AlphaFoldDB" id="A0AA39KMM2"/>
<dbReference type="PANTHER" id="PTHR28653">
    <property type="match status" value="1"/>
</dbReference>
<reference evidence="1" key="2">
    <citation type="submission" date="2023-03" db="EMBL/GenBank/DDBJ databases">
        <authorList>
            <person name="Inwood S.N."/>
            <person name="Skelly J.G."/>
            <person name="Guhlin J."/>
            <person name="Harrop T.W.R."/>
            <person name="Goldson S.G."/>
            <person name="Dearden P.K."/>
        </authorList>
    </citation>
    <scope>NUCLEOTIDE SEQUENCE</scope>
    <source>
        <strain evidence="1">Lincoln</strain>
        <tissue evidence="1">Whole body</tissue>
    </source>
</reference>